<dbReference type="Proteomes" id="UP000613113">
    <property type="component" value="Unassembled WGS sequence"/>
</dbReference>
<dbReference type="RefSeq" id="WP_186863210.1">
    <property type="nucleotide sequence ID" value="NZ_JACOGC010000004.1"/>
</dbReference>
<protein>
    <submittedName>
        <fullName evidence="3">Replication initiation factor domain-containing protein</fullName>
    </submittedName>
</protein>
<evidence type="ECO:0000259" key="2">
    <source>
        <dbReference type="Pfam" id="PF02486"/>
    </source>
</evidence>
<accession>A0ABR6YP24</accession>
<keyword evidence="3" id="KW-0648">Protein biosynthesis</keyword>
<name>A0ABR6YP24_9BURK</name>
<feature type="compositionally biased region" description="Basic and acidic residues" evidence="1">
    <location>
        <begin position="25"/>
        <end position="45"/>
    </location>
</feature>
<keyword evidence="3" id="KW-0396">Initiation factor</keyword>
<reference evidence="3 4" key="1">
    <citation type="submission" date="2020-08" db="EMBL/GenBank/DDBJ databases">
        <title>Novel species isolated from subtropical streams in China.</title>
        <authorList>
            <person name="Lu H."/>
        </authorList>
    </citation>
    <scope>NUCLEOTIDE SEQUENCE [LARGE SCALE GENOMIC DNA]</scope>
    <source>
        <strain evidence="3 4">FT31W</strain>
    </source>
</reference>
<proteinExistence type="predicted"/>
<feature type="domain" description="Replication initiation protein-like C-terminal" evidence="2">
    <location>
        <begin position="233"/>
        <end position="389"/>
    </location>
</feature>
<dbReference type="EMBL" id="JACOGC010000004">
    <property type="protein sequence ID" value="MBC3885637.1"/>
    <property type="molecule type" value="Genomic_DNA"/>
</dbReference>
<keyword evidence="4" id="KW-1185">Reference proteome</keyword>
<dbReference type="Pfam" id="PF02486">
    <property type="entry name" value="Rep_trans"/>
    <property type="match status" value="1"/>
</dbReference>
<comment type="caution">
    <text evidence="3">The sequence shown here is derived from an EMBL/GenBank/DDBJ whole genome shotgun (WGS) entry which is preliminary data.</text>
</comment>
<gene>
    <name evidence="3" type="ORF">H8K27_10900</name>
</gene>
<dbReference type="GO" id="GO:0003743">
    <property type="term" value="F:translation initiation factor activity"/>
    <property type="evidence" value="ECO:0007669"/>
    <property type="project" value="UniProtKB-KW"/>
</dbReference>
<evidence type="ECO:0000313" key="3">
    <source>
        <dbReference type="EMBL" id="MBC3885637.1"/>
    </source>
</evidence>
<organism evidence="3 4">
    <name type="scientific">Undibacterium griseum</name>
    <dbReference type="NCBI Taxonomy" id="2762295"/>
    <lineage>
        <taxon>Bacteria</taxon>
        <taxon>Pseudomonadati</taxon>
        <taxon>Pseudomonadota</taxon>
        <taxon>Betaproteobacteria</taxon>
        <taxon>Burkholderiales</taxon>
        <taxon>Oxalobacteraceae</taxon>
        <taxon>Undibacterium</taxon>
    </lineage>
</organism>
<dbReference type="InterPro" id="IPR003491">
    <property type="entry name" value="REP-like_C"/>
</dbReference>
<feature type="region of interest" description="Disordered" evidence="1">
    <location>
        <begin position="1"/>
        <end position="58"/>
    </location>
</feature>
<sequence length="462" mass="52538">MSKIKQLAHDAMHIRGKQLPARSGGSREDGQMRRREAPDQERAKVSDVPPTVNTGERRQADAHLYEAPYVFQKTQKISSVQPNQELIAEFQAPKNSPIQLCMRDGKVVMQMIRIPAESECCVIDTVRVTMHENTIFNKTVRSLLTEDEIAREASKHIEAIFGFGITKKYDKGRDFFLHAWELGDNYGHFAMGGIKQRDSILIAINGQGCLAAKAGWELRLYQFLTSSDCIAPRITRVDLAHDDFDGSQLSVYDFDRAWEDGGFDRYGNRPEPQNYGPWKNQDPMGKGLTFYAGTKSSSQLFRGYQKGKQLGSPDSPWMRAEVQFSNHDKVIPFEILIDPSSYFVAAYPVLQQYSPNKTGKRTEIVKKLAEVGVEHLTKHTKRSYGKFIRYGRQIYGDKEFLDMVQSDLDECPARMRLPDYEFSPTPIHKQSLLESCVPFALTASDYGYPDDDSSLHSQFSHH</sequence>
<evidence type="ECO:0000313" key="4">
    <source>
        <dbReference type="Proteomes" id="UP000613113"/>
    </source>
</evidence>
<evidence type="ECO:0000256" key="1">
    <source>
        <dbReference type="SAM" id="MobiDB-lite"/>
    </source>
</evidence>